<keyword evidence="2" id="KW-1185">Reference proteome</keyword>
<sequence>MLCGIVGPGPRIVVSGWRVPTFVGHAVGRILAHSRYAPNSLRRNAAALPKIRMPSTTMMAVDNCVPTPN</sequence>
<dbReference type="AlphaFoldDB" id="A0A2K4YBH0"/>
<accession>A0A2K4YBH0</accession>
<reference evidence="1" key="1">
    <citation type="submission" date="2018-01" db="EMBL/GenBank/DDBJ databases">
        <authorList>
            <consortium name="Urmite Genomes"/>
        </authorList>
    </citation>
    <scope>NUCLEOTIDE SEQUENCE [LARGE SCALE GENOMIC DNA]</scope>
    <source>
        <strain evidence="1">AFP003</strain>
    </source>
</reference>
<dbReference type="EMBL" id="FXEG02000003">
    <property type="protein sequence ID" value="SOX54124.1"/>
    <property type="molecule type" value="Genomic_DNA"/>
</dbReference>
<evidence type="ECO:0000313" key="1">
    <source>
        <dbReference type="EMBL" id="SOX54124.1"/>
    </source>
</evidence>
<name>A0A2K4YBH0_9MYCO</name>
<dbReference type="Proteomes" id="UP000236318">
    <property type="component" value="Unassembled WGS sequence"/>
</dbReference>
<proteinExistence type="predicted"/>
<comment type="caution">
    <text evidence="1">The sequence shown here is derived from an EMBL/GenBank/DDBJ whole genome shotgun (WGS) entry which is preliminary data.</text>
</comment>
<organism evidence="1 2">
    <name type="scientific">Mycobacterium ahvazicum</name>
    <dbReference type="NCBI Taxonomy" id="1964395"/>
    <lineage>
        <taxon>Bacteria</taxon>
        <taxon>Bacillati</taxon>
        <taxon>Actinomycetota</taxon>
        <taxon>Actinomycetes</taxon>
        <taxon>Mycobacteriales</taxon>
        <taxon>Mycobacteriaceae</taxon>
        <taxon>Mycobacterium</taxon>
        <taxon>Mycobacterium simiae complex</taxon>
    </lineage>
</organism>
<protein>
    <submittedName>
        <fullName evidence="1">Uncharacterized protein</fullName>
    </submittedName>
</protein>
<evidence type="ECO:0000313" key="2">
    <source>
        <dbReference type="Proteomes" id="UP000236318"/>
    </source>
</evidence>
<gene>
    <name evidence="1" type="ORF">MAAFP003_2800</name>
</gene>